<name>A0ABP9RY02_9GAMM</name>
<evidence type="ECO:0000256" key="3">
    <source>
        <dbReference type="ARBA" id="ARBA00023136"/>
    </source>
</evidence>
<evidence type="ECO:0000313" key="5">
    <source>
        <dbReference type="EMBL" id="GAA5188179.1"/>
    </source>
</evidence>
<comment type="similarity">
    <text evidence="4">Belongs to the HflD family.</text>
</comment>
<dbReference type="Pfam" id="PF04356">
    <property type="entry name" value="DUF489"/>
    <property type="match status" value="1"/>
</dbReference>
<evidence type="ECO:0000313" key="6">
    <source>
        <dbReference type="Proteomes" id="UP001501600"/>
    </source>
</evidence>
<organism evidence="5 6">
    <name type="scientific">Ferrimonas gelatinilytica</name>
    <dbReference type="NCBI Taxonomy" id="1255257"/>
    <lineage>
        <taxon>Bacteria</taxon>
        <taxon>Pseudomonadati</taxon>
        <taxon>Pseudomonadota</taxon>
        <taxon>Gammaproteobacteria</taxon>
        <taxon>Alteromonadales</taxon>
        <taxon>Ferrimonadaceae</taxon>
        <taxon>Ferrimonas</taxon>
    </lineage>
</organism>
<dbReference type="PANTHER" id="PTHR38100">
    <property type="entry name" value="HIGH FREQUENCY LYSOGENIZATION PROTEIN HFLD"/>
    <property type="match status" value="1"/>
</dbReference>
<gene>
    <name evidence="4 5" type="primary">hflD</name>
    <name evidence="5" type="ORF">GCM10025772_07470</name>
</gene>
<keyword evidence="3 4" id="KW-0472">Membrane</keyword>
<evidence type="ECO:0000256" key="2">
    <source>
        <dbReference type="ARBA" id="ARBA00022490"/>
    </source>
</evidence>
<comment type="subcellular location">
    <subcellularLocation>
        <location evidence="4">Cytoplasm</location>
    </subcellularLocation>
    <subcellularLocation>
        <location evidence="4">Cell membrane</location>
        <topology evidence="4">Peripheral membrane protein</topology>
        <orientation evidence="4">Cytoplasmic side</orientation>
    </subcellularLocation>
</comment>
<dbReference type="InterPro" id="IPR035932">
    <property type="entry name" value="HflD-like_sf"/>
</dbReference>
<protein>
    <recommendedName>
        <fullName evidence="4">High frequency lysogenization protein HflD homolog</fullName>
    </recommendedName>
</protein>
<dbReference type="HAMAP" id="MF_00695">
    <property type="entry name" value="HflD_protein"/>
    <property type="match status" value="1"/>
</dbReference>
<dbReference type="Gene3D" id="1.10.3890.10">
    <property type="entry name" value="HflD-like"/>
    <property type="match status" value="1"/>
</dbReference>
<keyword evidence="6" id="KW-1185">Reference proteome</keyword>
<reference evidence="6" key="1">
    <citation type="journal article" date="2019" name="Int. J. Syst. Evol. Microbiol.">
        <title>The Global Catalogue of Microorganisms (GCM) 10K type strain sequencing project: providing services to taxonomists for standard genome sequencing and annotation.</title>
        <authorList>
            <consortium name="The Broad Institute Genomics Platform"/>
            <consortium name="The Broad Institute Genome Sequencing Center for Infectious Disease"/>
            <person name="Wu L."/>
            <person name="Ma J."/>
        </authorList>
    </citation>
    <scope>NUCLEOTIDE SEQUENCE [LARGE SCALE GENOMIC DNA]</scope>
    <source>
        <strain evidence="6">JCM 18720</strain>
    </source>
</reference>
<dbReference type="NCBIfam" id="NF001248">
    <property type="entry name" value="PRK00218.1-4"/>
    <property type="match status" value="1"/>
</dbReference>
<dbReference type="PANTHER" id="PTHR38100:SF1">
    <property type="entry name" value="HIGH FREQUENCY LYSOGENIZATION PROTEIN HFLD"/>
    <property type="match status" value="1"/>
</dbReference>
<comment type="caution">
    <text evidence="5">The sequence shown here is derived from an EMBL/GenBank/DDBJ whole genome shotgun (WGS) entry which is preliminary data.</text>
</comment>
<proteinExistence type="inferred from homology"/>
<accession>A0ABP9RY02</accession>
<dbReference type="EMBL" id="BAABLF010000005">
    <property type="protein sequence ID" value="GAA5188179.1"/>
    <property type="molecule type" value="Genomic_DNA"/>
</dbReference>
<dbReference type="InterPro" id="IPR007451">
    <property type="entry name" value="HflD"/>
</dbReference>
<keyword evidence="1 4" id="KW-1003">Cell membrane</keyword>
<dbReference type="SUPFAM" id="SSF101322">
    <property type="entry name" value="YcfC-like"/>
    <property type="match status" value="1"/>
</dbReference>
<evidence type="ECO:0000256" key="4">
    <source>
        <dbReference type="HAMAP-Rule" id="MF_00695"/>
    </source>
</evidence>
<dbReference type="NCBIfam" id="NF001246">
    <property type="entry name" value="PRK00218.1-2"/>
    <property type="match status" value="1"/>
</dbReference>
<dbReference type="Proteomes" id="UP001501600">
    <property type="component" value="Unassembled WGS sequence"/>
</dbReference>
<keyword evidence="2 4" id="KW-0963">Cytoplasm</keyword>
<sequence>MNQLQQRTLAFAGICQAIHQVREIARHGKVEEPLLEATVASILNTDPEQPQDVYGDSSLEHGFQVIIDQLGDGQRKDVDLTRYLVGILALERKLSRKPAALAALAERLSQVKRQTHHFALTDEQVLANLASIYADVISPLGARIQVVGNPTHLQRTQNQYRIRTLLLGAVRSAVLWRQLGGKRRQLVLSRKAVVMTAQQALKNQ</sequence>
<evidence type="ECO:0000256" key="1">
    <source>
        <dbReference type="ARBA" id="ARBA00022475"/>
    </source>
</evidence>
<dbReference type="RefSeq" id="WP_345315698.1">
    <property type="nucleotide sequence ID" value="NZ_BAABLF010000005.1"/>
</dbReference>